<protein>
    <submittedName>
        <fullName evidence="1">Uncharacterized protein</fullName>
    </submittedName>
</protein>
<evidence type="ECO:0000313" key="1">
    <source>
        <dbReference type="EMBL" id="KIL32401.1"/>
    </source>
</evidence>
<dbReference type="AlphaFoldDB" id="A0ABD3ZW40"/>
<sequence length="38" mass="4557">MKFSKHPDRICSISRVLLNRIWLFLYNEKYDQPGGALF</sequence>
<accession>A0ABD3ZW40</accession>
<name>A0ABD3ZW40_BACIU</name>
<dbReference type="Proteomes" id="UP000031970">
    <property type="component" value="Unassembled WGS sequence"/>
</dbReference>
<gene>
    <name evidence="1" type="ORF">B4067_3364</name>
</gene>
<dbReference type="EMBL" id="JSXS01000028">
    <property type="protein sequence ID" value="KIL32401.1"/>
    <property type="molecule type" value="Genomic_DNA"/>
</dbReference>
<organism evidence="1 2">
    <name type="scientific">Bacillus subtilis subsp. subtilis</name>
    <dbReference type="NCBI Taxonomy" id="135461"/>
    <lineage>
        <taxon>Bacteria</taxon>
        <taxon>Bacillati</taxon>
        <taxon>Bacillota</taxon>
        <taxon>Bacilli</taxon>
        <taxon>Bacillales</taxon>
        <taxon>Bacillaceae</taxon>
        <taxon>Bacillus</taxon>
    </lineage>
</organism>
<comment type="caution">
    <text evidence="1">The sequence shown here is derived from an EMBL/GenBank/DDBJ whole genome shotgun (WGS) entry which is preliminary data.</text>
</comment>
<evidence type="ECO:0000313" key="2">
    <source>
        <dbReference type="Proteomes" id="UP000031970"/>
    </source>
</evidence>
<proteinExistence type="predicted"/>
<reference evidence="1 2" key="1">
    <citation type="submission" date="2014-11" db="EMBL/GenBank/DDBJ databases">
        <title>Draft Genome Sequences of Nine Bacillus subtilis Strains that Form Spores with High Heat-Resistance.</title>
        <authorList>
            <person name="Krawcyk A.O."/>
            <person name="Berendsen E.M."/>
            <person name="de Jong A."/>
            <person name="Holsappel S."/>
            <person name="Eijlander R.T."/>
            <person name="Wells-Bennik M."/>
            <person name="Kuipers O.P."/>
        </authorList>
    </citation>
    <scope>NUCLEOTIDE SEQUENCE [LARGE SCALE GENOMIC DNA]</scope>
    <source>
        <strain evidence="1 2">B4067</strain>
    </source>
</reference>